<keyword evidence="8 10" id="KW-0472">Membrane</keyword>
<dbReference type="InterPro" id="IPR013657">
    <property type="entry name" value="SCL35B1-4/HUT1"/>
</dbReference>
<evidence type="ECO:0000256" key="5">
    <source>
        <dbReference type="ARBA" id="ARBA00022692"/>
    </source>
</evidence>
<feature type="transmembrane region" description="Helical" evidence="10">
    <location>
        <begin position="257"/>
        <end position="279"/>
    </location>
</feature>
<evidence type="ECO:0000256" key="7">
    <source>
        <dbReference type="ARBA" id="ARBA00023034"/>
    </source>
</evidence>
<feature type="transmembrane region" description="Helical" evidence="10">
    <location>
        <begin position="111"/>
        <end position="132"/>
    </location>
</feature>
<evidence type="ECO:0000256" key="2">
    <source>
        <dbReference type="ARBA" id="ARBA00004653"/>
    </source>
</evidence>
<dbReference type="GO" id="GO:0030659">
    <property type="term" value="C:cytoplasmic vesicle membrane"/>
    <property type="evidence" value="ECO:0007669"/>
    <property type="project" value="UniProtKB-SubCell"/>
</dbReference>
<feature type="transmembrane region" description="Helical" evidence="10">
    <location>
        <begin position="187"/>
        <end position="207"/>
    </location>
</feature>
<evidence type="ECO:0000313" key="12">
    <source>
        <dbReference type="Proteomes" id="UP000316726"/>
    </source>
</evidence>
<feature type="transmembrane region" description="Helical" evidence="10">
    <location>
        <begin position="72"/>
        <end position="90"/>
    </location>
</feature>
<feature type="transmembrane region" description="Helical" evidence="10">
    <location>
        <begin position="45"/>
        <end position="66"/>
    </location>
</feature>
<evidence type="ECO:0000256" key="3">
    <source>
        <dbReference type="ARBA" id="ARBA00008349"/>
    </source>
</evidence>
<dbReference type="InterPro" id="IPR050186">
    <property type="entry name" value="TPT_transporter"/>
</dbReference>
<feature type="transmembrane region" description="Helical" evidence="10">
    <location>
        <begin position="163"/>
        <end position="181"/>
    </location>
</feature>
<keyword evidence="4" id="KW-0813">Transport</keyword>
<dbReference type="GO" id="GO:0055085">
    <property type="term" value="P:transmembrane transport"/>
    <property type="evidence" value="ECO:0007669"/>
    <property type="project" value="InterPro"/>
</dbReference>
<proteinExistence type="inferred from homology"/>
<dbReference type="Proteomes" id="UP000316726">
    <property type="component" value="Chromosome 2"/>
</dbReference>
<accession>A0A5B8MEI3</accession>
<dbReference type="OrthoDB" id="417037at2759"/>
<evidence type="ECO:0000256" key="1">
    <source>
        <dbReference type="ARBA" id="ARBA00004439"/>
    </source>
</evidence>
<dbReference type="EMBL" id="CP031035">
    <property type="protein sequence ID" value="QDZ18671.1"/>
    <property type="molecule type" value="Genomic_DNA"/>
</dbReference>
<comment type="subcellular location">
    <subcellularLocation>
        <location evidence="1">Cytoplasmic vesicle membrane</location>
        <topology evidence="1">Multi-pass membrane protein</topology>
    </subcellularLocation>
    <subcellularLocation>
        <location evidence="2">Golgi apparatus membrane</location>
        <topology evidence="2">Multi-pass membrane protein</topology>
    </subcellularLocation>
</comment>
<comment type="similarity">
    <text evidence="3">Belongs to the nucleotide-sugar transporter family. UDP-galactose:UMP antiporter (TC 2.A.7.11) subfamily.</text>
</comment>
<organism evidence="11 12">
    <name type="scientific">Chloropicon primus</name>
    <dbReference type="NCBI Taxonomy" id="1764295"/>
    <lineage>
        <taxon>Eukaryota</taxon>
        <taxon>Viridiplantae</taxon>
        <taxon>Chlorophyta</taxon>
        <taxon>Chloropicophyceae</taxon>
        <taxon>Chloropicales</taxon>
        <taxon>Chloropicaceae</taxon>
        <taxon>Chloropicon</taxon>
    </lineage>
</organism>
<gene>
    <name evidence="11" type="ORF">A3770_02p11890</name>
</gene>
<evidence type="ECO:0000256" key="8">
    <source>
        <dbReference type="ARBA" id="ARBA00023136"/>
    </source>
</evidence>
<dbReference type="GO" id="GO:0000139">
    <property type="term" value="C:Golgi membrane"/>
    <property type="evidence" value="ECO:0007669"/>
    <property type="project" value="UniProtKB-SubCell"/>
</dbReference>
<dbReference type="AlphaFoldDB" id="A0A5B8MEI3"/>
<evidence type="ECO:0000256" key="6">
    <source>
        <dbReference type="ARBA" id="ARBA00022989"/>
    </source>
</evidence>
<evidence type="ECO:0000313" key="11">
    <source>
        <dbReference type="EMBL" id="QDZ18671.1"/>
    </source>
</evidence>
<keyword evidence="5 10" id="KW-0812">Transmembrane</keyword>
<dbReference type="Pfam" id="PF08449">
    <property type="entry name" value="UAA"/>
    <property type="match status" value="1"/>
</dbReference>
<feature type="transmembrane region" description="Helical" evidence="10">
    <location>
        <begin position="313"/>
        <end position="331"/>
    </location>
</feature>
<evidence type="ECO:0000256" key="4">
    <source>
        <dbReference type="ARBA" id="ARBA00022448"/>
    </source>
</evidence>
<evidence type="ECO:0000256" key="9">
    <source>
        <dbReference type="ARBA" id="ARBA00023329"/>
    </source>
</evidence>
<protein>
    <submittedName>
        <fullName evidence="11">GDP-mannose transporter</fullName>
    </submittedName>
</protein>
<reference evidence="11 12" key="1">
    <citation type="submission" date="2018-07" db="EMBL/GenBank/DDBJ databases">
        <title>The complete nuclear genome of the prasinophyte Chloropicon primus (CCMP1205).</title>
        <authorList>
            <person name="Pombert J.-F."/>
            <person name="Otis C."/>
            <person name="Turmel M."/>
            <person name="Lemieux C."/>
        </authorList>
    </citation>
    <scope>NUCLEOTIDE SEQUENCE [LARGE SCALE GENOMIC DNA]</scope>
    <source>
        <strain evidence="11 12">CCMP1205</strain>
    </source>
</reference>
<evidence type="ECO:0000256" key="10">
    <source>
        <dbReference type="SAM" id="Phobius"/>
    </source>
</evidence>
<dbReference type="PANTHER" id="PTHR11132">
    <property type="entry name" value="SOLUTE CARRIER FAMILY 35"/>
    <property type="match status" value="1"/>
</dbReference>
<sequence length="337" mass="36236">MVKSGAYPAEAEGADARLLRSTSTHIDVKGGEAESKGFGGLNARLLLIIVFQLGTSVSMSLVNKAAIGRLPFPIWLVVLQTVGTVVILEASKGLGLIHYDSFDWNKGGKKFVGVSVCFVTPMVFSMIAMKHVSVPTLVVFRQITTALTLAGEYAFFQRTFGGLVYASVFLGILGSLVYSTSASDYSFVGYFWSFVYAVSMAVNCLYIKKVFDQLPKMSNFEKTYYQNLEAIPFLLLLALPTESASDCLSYMATISAFGWLVILFSCFAGFAISVAGILARDALSPTAFNVLGNCSKPMTVVMSFFIFGAESSAQALVGLGAVLGAGLLYSYSTQKKK</sequence>
<keyword evidence="6 10" id="KW-1133">Transmembrane helix</keyword>
<keyword evidence="7" id="KW-0333">Golgi apparatus</keyword>
<name>A0A5B8MEI3_9CHLO</name>
<keyword evidence="12" id="KW-1185">Reference proteome</keyword>
<keyword evidence="9" id="KW-0968">Cytoplasmic vesicle</keyword>